<gene>
    <name evidence="1" type="ORF">SAMN05421800_13418</name>
</gene>
<dbReference type="PANTHER" id="PTHR37841">
    <property type="entry name" value="GLR2918 PROTEIN"/>
    <property type="match status" value="1"/>
</dbReference>
<dbReference type="RefSeq" id="WP_079467108.1">
    <property type="nucleotide sequence ID" value="NZ_CP033934.1"/>
</dbReference>
<accession>A0ABY1LEP3</accession>
<evidence type="ECO:0000313" key="1">
    <source>
        <dbReference type="EMBL" id="SKC11073.1"/>
    </source>
</evidence>
<protein>
    <submittedName>
        <fullName evidence="1">WG containing repeat-containing protein</fullName>
    </submittedName>
</protein>
<dbReference type="Pfam" id="PF14903">
    <property type="entry name" value="WG_beta_rep"/>
    <property type="match status" value="5"/>
</dbReference>
<organism evidence="1 2">
    <name type="scientific">Chryseobacterium balustinum</name>
    <dbReference type="NCBI Taxonomy" id="246"/>
    <lineage>
        <taxon>Bacteria</taxon>
        <taxon>Pseudomonadati</taxon>
        <taxon>Bacteroidota</taxon>
        <taxon>Flavobacteriia</taxon>
        <taxon>Flavobacteriales</taxon>
        <taxon>Weeksellaceae</taxon>
        <taxon>Chryseobacterium group</taxon>
        <taxon>Chryseobacterium</taxon>
    </lineage>
</organism>
<comment type="caution">
    <text evidence="1">The sequence shown here is derived from an EMBL/GenBank/DDBJ whole genome shotgun (WGS) entry which is preliminary data.</text>
</comment>
<dbReference type="PANTHER" id="PTHR37841:SF1">
    <property type="entry name" value="DUF3298 DOMAIN-CONTAINING PROTEIN"/>
    <property type="match status" value="1"/>
</dbReference>
<reference evidence="1 2" key="1">
    <citation type="submission" date="2017-02" db="EMBL/GenBank/DDBJ databases">
        <authorList>
            <person name="Varghese N."/>
            <person name="Submissions S."/>
        </authorList>
    </citation>
    <scope>NUCLEOTIDE SEQUENCE [LARGE SCALE GENOMIC DNA]</scope>
    <source>
        <strain evidence="1 2">DSM 16775</strain>
    </source>
</reference>
<proteinExistence type="predicted"/>
<evidence type="ECO:0000313" key="2">
    <source>
        <dbReference type="Proteomes" id="UP000190669"/>
    </source>
</evidence>
<keyword evidence="2" id="KW-1185">Reference proteome</keyword>
<sequence length="837" mass="95643">MKKCVLILSVIFANKSFGQTIPPPMVENVEYKPDGQDPLIKGTDISPFRQGFARIVQDGKEFYIDVNGQKAFDYMLNNDEVKLGDKYDILDYQKQVKEKDEMPQTVILFVKDGKKGVLSPDGKEILPAKYDQIELKNLIYWKLSSDGKESMLLPGWVKLPFFDEINYLDGRYFDIKQGSKWGIYDSKKKEIVIRPTYEAFDYCGGCTRTSDYVYAKKDGKWGIVSFDGQVLVPFEYDHQHTQMRSDKWVQAFSKKNTPLIINIKNRQEFAVQEHSTIAKGLLVYMENGKFGAYDQQGKLAIPFIYDRIDIEGAGVYQNSPGNYLIVTKGEFQGVIDLNGKVVVPIQYDQAKVSNNYFVLKKGTKTILADAKLKELISVEDGQITYIDGSNEGGIEPLPIFRIVKKAFFGLYFAKTGKYYEPQFYDIDVDHKAGSKIYDLIIGERQGIKTVFDLEGNVLIPGKYNNYTFLSPLGNKHVQIQKDGKIGIYNLETQQELIPTLYRDYFDFIGTDQQTLICRSGEYESARIELRLVKDGKLLTEQYYSEIATIDSTRFLLSDWKSNKYGLYNAVKKTITNIPYNFVAYIGSNQVLAVSNKDGKAKLYNFHTSKELRMQYHFSFRDEPTSYATDQPAIVNLFKNGMAVVGQNNKLGYIDESGKLIVPMTYDKATSFDSLGVALVARDISDSFHSYSKIGFINKKGNFVIPLNDSYQDSFYDNFFVVGKILLTKYNPENRELKYGLADNAGKVFLEPIYDQISPVTDNQYLLVKKERKYGITDANGKWVVPLSFDDIGLRVYDFYGYTSPVQFFPMPVKQGDKWKYLTEKGTMLPIEGDRLSY</sequence>
<name>A0ABY1LEP3_9FLAO</name>
<dbReference type="Proteomes" id="UP000190669">
    <property type="component" value="Unassembled WGS sequence"/>
</dbReference>
<dbReference type="EMBL" id="FUZE01000034">
    <property type="protein sequence ID" value="SKC11073.1"/>
    <property type="molecule type" value="Genomic_DNA"/>
</dbReference>
<dbReference type="InterPro" id="IPR032774">
    <property type="entry name" value="WG_beta_rep"/>
</dbReference>